<dbReference type="Proteomes" id="UP000002419">
    <property type="component" value="Chromosome"/>
</dbReference>
<dbReference type="AlphaFoldDB" id="B3DQX7"/>
<evidence type="ECO:0000313" key="2">
    <source>
        <dbReference type="Proteomes" id="UP000002419"/>
    </source>
</evidence>
<dbReference type="HOGENOM" id="CLU_070784_1_0_11"/>
<dbReference type="Gene3D" id="3.40.50.300">
    <property type="entry name" value="P-loop containing nucleotide triphosphate hydrolases"/>
    <property type="match status" value="1"/>
</dbReference>
<organism evidence="1 2">
    <name type="scientific">Bifidobacterium longum (strain DJO10A)</name>
    <dbReference type="NCBI Taxonomy" id="205913"/>
    <lineage>
        <taxon>Bacteria</taxon>
        <taxon>Bacillati</taxon>
        <taxon>Actinomycetota</taxon>
        <taxon>Actinomycetes</taxon>
        <taxon>Bifidobacteriales</taxon>
        <taxon>Bifidobacteriaceae</taxon>
        <taxon>Bifidobacterium</taxon>
    </lineage>
</organism>
<reference evidence="1 2" key="1">
    <citation type="journal article" date="2006" name="Appl. Environ. Microbiol.">
        <title>Sequence analysis of two cryptic plasmids from Bifidobacterium longum DJO10A and construction of a shuttle cloning vector.</title>
        <authorList>
            <person name="Lee J.H."/>
            <person name="O'Sullivan D.J."/>
        </authorList>
    </citation>
    <scope>NUCLEOTIDE SEQUENCE [LARGE SCALE GENOMIC DNA]</scope>
    <source>
        <strain evidence="1 2">DJO10A</strain>
    </source>
</reference>
<name>B3DQX7_BIFLD</name>
<dbReference type="RefSeq" id="WP_010081568.1">
    <property type="nucleotide sequence ID" value="NC_010816.1"/>
</dbReference>
<gene>
    <name evidence="1" type="primary">virB4</name>
    <name evidence="1" type="ordered locus">BLD_1815</name>
</gene>
<dbReference type="InterPro" id="IPR027417">
    <property type="entry name" value="P-loop_NTPase"/>
</dbReference>
<sequence>MDEFHLLFSNRYAAEYFLRLYKRARKWGLSPTGITQNIEELLANQDARLMLANSDFLLLLNQTATDADALCELLKLSDEQRAFFTGVQPGQGMAKSGTAFIPFDGRIDTDSLLYRLYTTKFEDRKPA</sequence>
<evidence type="ECO:0000313" key="1">
    <source>
        <dbReference type="EMBL" id="ACD99260.1"/>
    </source>
</evidence>
<reference evidence="1 2" key="2">
    <citation type="journal article" date="2008" name="BMC Genomics">
        <title>Comparative genomic analysis of the gut bacterium Bifidobacterium longum reveals loci susceptible to deletion during pure culture growth.</title>
        <authorList>
            <person name="Lee J.H."/>
            <person name="Karamychev V.N."/>
            <person name="Kozyavkin S.A."/>
            <person name="Mills D."/>
            <person name="Pavlov A.R."/>
            <person name="Pavlova N.V."/>
            <person name="Polouchine N.N."/>
            <person name="Richardson P.M."/>
            <person name="Shakhova V.V."/>
            <person name="Slesarev A.I."/>
            <person name="Weimer B."/>
            <person name="O'Sullivan D.J."/>
        </authorList>
    </citation>
    <scope>NUCLEOTIDE SEQUENCE [LARGE SCALE GENOMIC DNA]</scope>
    <source>
        <strain evidence="1 2">DJO10A</strain>
    </source>
</reference>
<dbReference type="SUPFAM" id="SSF52540">
    <property type="entry name" value="P-loop containing nucleoside triphosphate hydrolases"/>
    <property type="match status" value="1"/>
</dbReference>
<protein>
    <submittedName>
        <fullName evidence="1">Truncated type IV secretory pathway VirB4 component protein</fullName>
    </submittedName>
</protein>
<dbReference type="EMBL" id="CP000605">
    <property type="protein sequence ID" value="ACD99260.1"/>
    <property type="molecule type" value="Genomic_DNA"/>
</dbReference>
<dbReference type="KEGG" id="blj:BLD_1815"/>
<accession>B3DQX7</accession>
<proteinExistence type="predicted"/>